<gene>
    <name evidence="1" type="ORF">A2557_00370</name>
</gene>
<organism evidence="1 2">
    <name type="scientific">Candidatus Lambdaproteobacteria bacterium RIFOXYD2_FULL_56_26</name>
    <dbReference type="NCBI Taxonomy" id="1817773"/>
    <lineage>
        <taxon>Bacteria</taxon>
        <taxon>Pseudomonadati</taxon>
        <taxon>Pseudomonadota</taxon>
        <taxon>Candidatus Lambdaproteobacteria</taxon>
    </lineage>
</organism>
<reference evidence="1 2" key="1">
    <citation type="journal article" date="2016" name="Nat. Commun.">
        <title>Thousands of microbial genomes shed light on interconnected biogeochemical processes in an aquifer system.</title>
        <authorList>
            <person name="Anantharaman K."/>
            <person name="Brown C.T."/>
            <person name="Hug L.A."/>
            <person name="Sharon I."/>
            <person name="Castelle C.J."/>
            <person name="Probst A.J."/>
            <person name="Thomas B.C."/>
            <person name="Singh A."/>
            <person name="Wilkins M.J."/>
            <person name="Karaoz U."/>
            <person name="Brodie E.L."/>
            <person name="Williams K.H."/>
            <person name="Hubbard S.S."/>
            <person name="Banfield J.F."/>
        </authorList>
    </citation>
    <scope>NUCLEOTIDE SEQUENCE [LARGE SCALE GENOMIC DNA]</scope>
</reference>
<comment type="caution">
    <text evidence="1">The sequence shown here is derived from an EMBL/GenBank/DDBJ whole genome shotgun (WGS) entry which is preliminary data.</text>
</comment>
<dbReference type="Proteomes" id="UP000177583">
    <property type="component" value="Unassembled WGS sequence"/>
</dbReference>
<sequence>MIVARYLKRKEYQVLETNAPPGPLTEPKKEFAMIEKTLKKITKQLELFAKNGISLLRALDLMEASTQDLEEIVCLNTLRESLSEMADSDKKTKVALAPMRKKMESNLGVFGMA</sequence>
<protein>
    <submittedName>
        <fullName evidence="1">Uncharacterized protein</fullName>
    </submittedName>
</protein>
<name>A0A1F6GSI7_9PROT</name>
<proteinExistence type="predicted"/>
<dbReference type="EMBL" id="MFNF01000040">
    <property type="protein sequence ID" value="OGH01039.1"/>
    <property type="molecule type" value="Genomic_DNA"/>
</dbReference>
<accession>A0A1F6GSI7</accession>
<evidence type="ECO:0000313" key="2">
    <source>
        <dbReference type="Proteomes" id="UP000177583"/>
    </source>
</evidence>
<dbReference type="AlphaFoldDB" id="A0A1F6GSI7"/>
<evidence type="ECO:0000313" key="1">
    <source>
        <dbReference type="EMBL" id="OGH01039.1"/>
    </source>
</evidence>